<gene>
    <name evidence="1" type="ORF">KFE25_011324</name>
</gene>
<reference evidence="1" key="1">
    <citation type="submission" date="2021-05" db="EMBL/GenBank/DDBJ databases">
        <title>The genome of the haptophyte Pavlova lutheri (Diacronema luteri, Pavlovales) - a model for lipid biosynthesis in eukaryotic algae.</title>
        <authorList>
            <person name="Hulatt C.J."/>
            <person name="Posewitz M.C."/>
        </authorList>
    </citation>
    <scope>NUCLEOTIDE SEQUENCE</scope>
    <source>
        <strain evidence="1">NIVA-4/92</strain>
    </source>
</reference>
<proteinExistence type="predicted"/>
<dbReference type="Proteomes" id="UP000751190">
    <property type="component" value="Unassembled WGS sequence"/>
</dbReference>
<keyword evidence="2" id="KW-1185">Reference proteome</keyword>
<dbReference type="AlphaFoldDB" id="A0A8J5X6T7"/>
<evidence type="ECO:0000313" key="1">
    <source>
        <dbReference type="EMBL" id="KAG8457393.1"/>
    </source>
</evidence>
<name>A0A8J5X6T7_DIALT</name>
<dbReference type="EMBL" id="JAGTXO010000071">
    <property type="protein sequence ID" value="KAG8457393.1"/>
    <property type="molecule type" value="Genomic_DNA"/>
</dbReference>
<evidence type="ECO:0000313" key="2">
    <source>
        <dbReference type="Proteomes" id="UP000751190"/>
    </source>
</evidence>
<comment type="caution">
    <text evidence="1">The sequence shown here is derived from an EMBL/GenBank/DDBJ whole genome shotgun (WGS) entry which is preliminary data.</text>
</comment>
<accession>A0A8J5X6T7</accession>
<organism evidence="1 2">
    <name type="scientific">Diacronema lutheri</name>
    <name type="common">Unicellular marine alga</name>
    <name type="synonym">Monochrysis lutheri</name>
    <dbReference type="NCBI Taxonomy" id="2081491"/>
    <lineage>
        <taxon>Eukaryota</taxon>
        <taxon>Haptista</taxon>
        <taxon>Haptophyta</taxon>
        <taxon>Pavlovophyceae</taxon>
        <taxon>Pavlovales</taxon>
        <taxon>Pavlovaceae</taxon>
        <taxon>Diacronema</taxon>
    </lineage>
</organism>
<dbReference type="OrthoDB" id="10573704at2759"/>
<sequence>MPSAALLVLASAGSTFSARQSAYLRHATTAPLDPSSIIGVIAHLECARRAPSCVTANVTVQRDAWDGVLGGPVGAFQLLYALNALYAYEGDAAVEPGLWAAVREAALGFKYWSSDPPVDALAPETWYWSENKVLAHRTDELLAGQRFANATFSVTGRNGTWHAQRARRELLEWLDFRARFGFTEWHTDVYYQVDVIALLSLVEWSEDAALATRAAMVLDIVLIDIALHLHAGNFAATHGRSYAKDKPSAPLQDTFGLSKLLFDDTDEPYGNGTDEGATILARAQSYRMPELVRRIAARDAPMVSRQRMNLNLTEQPDPDPAVPPPPAPFGLDFEDEANLPFWWSYASQALWMMTPLLVRVAERDGLWDTLLADARVAFDLVRVEGDVEQTVANARRLQAVLWPMMDAALLNEVNTCAYRTRNFALSTAQDYRKGLRGAQTHPSQATLSGRAVVFTQHPAYAPALGDELPADFSWKRFDEPGPGYWTGNGAEPRAAQHENVALVIYAPQYPPLAPLGFPYLNETHAYFPQAHFDEVVRAGSNASWTFGRKGSAYVALFSLVPTTWRVGGPELFENGDLPFDLVAEGGASNVWITELGDAARWGSFARFRTAILSARVEATPLADQGADGMADGFDVLYGSPSVGEMRFGWHAPLVVNGSEVPLHDYPRYDNPYIRKDVVATLGGGGCGVDGRELCFAFRDADSEHFLTLDFGAVDRNASALWL</sequence>
<protein>
    <submittedName>
        <fullName evidence="1">Uncharacterized protein</fullName>
    </submittedName>
</protein>